<evidence type="ECO:0000256" key="4">
    <source>
        <dbReference type="PROSITE-ProRule" id="PRU00335"/>
    </source>
</evidence>
<dbReference type="RefSeq" id="WP_345341870.1">
    <property type="nucleotide sequence ID" value="NZ_BAABFB010000017.1"/>
</dbReference>
<dbReference type="InterPro" id="IPR049484">
    <property type="entry name" value="Rv0078-like_C"/>
</dbReference>
<keyword evidence="3" id="KW-0804">Transcription</keyword>
<evidence type="ECO:0000313" key="7">
    <source>
        <dbReference type="Proteomes" id="UP001501183"/>
    </source>
</evidence>
<name>A0ABP8NWH7_9NOCA</name>
<dbReference type="PANTHER" id="PTHR30055">
    <property type="entry name" value="HTH-TYPE TRANSCRIPTIONAL REGULATOR RUTR"/>
    <property type="match status" value="1"/>
</dbReference>
<dbReference type="PROSITE" id="PS01081">
    <property type="entry name" value="HTH_TETR_1"/>
    <property type="match status" value="1"/>
</dbReference>
<evidence type="ECO:0000256" key="3">
    <source>
        <dbReference type="ARBA" id="ARBA00023163"/>
    </source>
</evidence>
<gene>
    <name evidence="6" type="ORF">GCM10023094_05370</name>
</gene>
<dbReference type="Pfam" id="PF00440">
    <property type="entry name" value="TetR_N"/>
    <property type="match status" value="1"/>
</dbReference>
<keyword evidence="2 4" id="KW-0238">DNA-binding</keyword>
<proteinExistence type="predicted"/>
<feature type="domain" description="HTH tetR-type" evidence="5">
    <location>
        <begin position="14"/>
        <end position="74"/>
    </location>
</feature>
<dbReference type="Proteomes" id="UP001501183">
    <property type="component" value="Unassembled WGS sequence"/>
</dbReference>
<dbReference type="PANTHER" id="PTHR30055:SF234">
    <property type="entry name" value="HTH-TYPE TRANSCRIPTIONAL REGULATOR BETI"/>
    <property type="match status" value="1"/>
</dbReference>
<dbReference type="InterPro" id="IPR009057">
    <property type="entry name" value="Homeodomain-like_sf"/>
</dbReference>
<dbReference type="InterPro" id="IPR001647">
    <property type="entry name" value="HTH_TetR"/>
</dbReference>
<evidence type="ECO:0000259" key="5">
    <source>
        <dbReference type="PROSITE" id="PS50977"/>
    </source>
</evidence>
<dbReference type="Pfam" id="PF21351">
    <property type="entry name" value="TetR_C_41"/>
    <property type="match status" value="1"/>
</dbReference>
<evidence type="ECO:0000256" key="2">
    <source>
        <dbReference type="ARBA" id="ARBA00023125"/>
    </source>
</evidence>
<keyword evidence="1" id="KW-0805">Transcription regulation</keyword>
<dbReference type="SUPFAM" id="SSF46689">
    <property type="entry name" value="Homeodomain-like"/>
    <property type="match status" value="1"/>
</dbReference>
<dbReference type="PRINTS" id="PR00455">
    <property type="entry name" value="HTHTETR"/>
</dbReference>
<accession>A0ABP8NWH7</accession>
<dbReference type="Gene3D" id="1.10.357.10">
    <property type="entry name" value="Tetracycline Repressor, domain 2"/>
    <property type="match status" value="1"/>
</dbReference>
<comment type="caution">
    <text evidence="6">The sequence shown here is derived from an EMBL/GenBank/DDBJ whole genome shotgun (WGS) entry which is preliminary data.</text>
</comment>
<dbReference type="InterPro" id="IPR050109">
    <property type="entry name" value="HTH-type_TetR-like_transc_reg"/>
</dbReference>
<evidence type="ECO:0000313" key="6">
    <source>
        <dbReference type="EMBL" id="GAA4472784.1"/>
    </source>
</evidence>
<organism evidence="6 7">
    <name type="scientific">Rhodococcus olei</name>
    <dbReference type="NCBI Taxonomy" id="2161675"/>
    <lineage>
        <taxon>Bacteria</taxon>
        <taxon>Bacillati</taxon>
        <taxon>Actinomycetota</taxon>
        <taxon>Actinomycetes</taxon>
        <taxon>Mycobacteriales</taxon>
        <taxon>Nocardiaceae</taxon>
        <taxon>Rhodococcus</taxon>
    </lineage>
</organism>
<dbReference type="EMBL" id="BAABFB010000017">
    <property type="protein sequence ID" value="GAA4472784.1"/>
    <property type="molecule type" value="Genomic_DNA"/>
</dbReference>
<keyword evidence="7" id="KW-1185">Reference proteome</keyword>
<feature type="DNA-binding region" description="H-T-H motif" evidence="4">
    <location>
        <begin position="37"/>
        <end position="56"/>
    </location>
</feature>
<dbReference type="PROSITE" id="PS50977">
    <property type="entry name" value="HTH_TETR_2"/>
    <property type="match status" value="1"/>
</dbReference>
<sequence>MANVKVGRRAQYAESTRRALLDAGVALFVERGYGTVSAEELVATAGLTRGALYHHFDGKQGLFEAVFEEQEERAAQRVVAAMAAHQDVWRRHSAGLDAFLAICAEPDYREIVLLQGPVALGWDRWRELDRRHLGGLVLDDVRALRESGAIRPHPDELVAAAVFGAITEISLAAVRAADPALAREQAARVILELLSGLRP</sequence>
<protein>
    <submittedName>
        <fullName evidence="6">TetR/AcrR family transcriptional regulator</fullName>
    </submittedName>
</protein>
<dbReference type="InterPro" id="IPR023772">
    <property type="entry name" value="DNA-bd_HTH_TetR-type_CS"/>
</dbReference>
<reference evidence="7" key="1">
    <citation type="journal article" date="2019" name="Int. J. Syst. Evol. Microbiol.">
        <title>The Global Catalogue of Microorganisms (GCM) 10K type strain sequencing project: providing services to taxonomists for standard genome sequencing and annotation.</title>
        <authorList>
            <consortium name="The Broad Institute Genomics Platform"/>
            <consortium name="The Broad Institute Genome Sequencing Center for Infectious Disease"/>
            <person name="Wu L."/>
            <person name="Ma J."/>
        </authorList>
    </citation>
    <scope>NUCLEOTIDE SEQUENCE [LARGE SCALE GENOMIC DNA]</scope>
    <source>
        <strain evidence="7">JCM 32206</strain>
    </source>
</reference>
<evidence type="ECO:0000256" key="1">
    <source>
        <dbReference type="ARBA" id="ARBA00023015"/>
    </source>
</evidence>